<evidence type="ECO:0000256" key="4">
    <source>
        <dbReference type="ARBA" id="ARBA00023242"/>
    </source>
</evidence>
<gene>
    <name evidence="7" type="ORF">AYBTSS11_LOCUS4611</name>
</gene>
<comment type="subcellular location">
    <subcellularLocation>
        <location evidence="1">Nucleus</location>
    </subcellularLocation>
</comment>
<dbReference type="PANTHER" id="PTHR31636">
    <property type="entry name" value="OSJNBA0084A10.13 PROTEIN-RELATED"/>
    <property type="match status" value="1"/>
</dbReference>
<proteinExistence type="inferred from homology"/>
<evidence type="ECO:0000313" key="7">
    <source>
        <dbReference type="EMBL" id="CAJ1930017.1"/>
    </source>
</evidence>
<comment type="similarity">
    <text evidence="5">Belongs to the GRAS family.</text>
</comment>
<evidence type="ECO:0000256" key="1">
    <source>
        <dbReference type="ARBA" id="ARBA00004123"/>
    </source>
</evidence>
<evidence type="ECO:0008006" key="9">
    <source>
        <dbReference type="Google" id="ProtNLM"/>
    </source>
</evidence>
<feature type="region of interest" description="Leucine repeat II (LRII)" evidence="5">
    <location>
        <begin position="404"/>
        <end position="436"/>
    </location>
</feature>
<dbReference type="InterPro" id="IPR005202">
    <property type="entry name" value="TF_GRAS"/>
</dbReference>
<feature type="region of interest" description="Disordered" evidence="6">
    <location>
        <begin position="41"/>
        <end position="66"/>
    </location>
</feature>
<sequence length="611" mass="68678">MKREIDTRLAPTHQTTNGMHAYPTNAVHWGPPWTRLIDLSSQPRKTKKKEKTGHSGFTLKPQGSRPLLHHSYHKAQGHTTTTFVSHHQAMRVPVPSSPQANPKPTNNVVRTIALPNLNTTGLCYEPTSVLDLCRSPSPGSEKPIDNTVVVTNSQDCLDLDDHALHNLDWDSIMKDLGLHDDSGAPVLKTISHPDNNDNNNPCDDFTIAPFDHALEFTTLSDIYSNQNLGFDFNHLVHDFSHHHHHNNNNGFDFIEELIRAADCFDTKQLHVAQVILERLNQRLRSPVGRPLQRAAFYFKEALQSLLSGSNRTPRISSLVEIVHGIRTFKAFSGISPIPMFSIFTTNQVVLDHAACSFMHVIDFDIGLGIQYASLMKEIAEKATDSPLLRITAVVPEEYAVESTLVRDNLAQFALELMIRVQVDFVPLRTFETLSFKAVKLVDGESTTVLLSPAIFRHFGNSTAFLAEVRRVSPSVVVFVDGEGWEETATASVASFRRGVVSSLEYYSMMLESLDASTAGGGGEWVRRIEMMQLRPRILAAVESAWRRIPPWREAFYGAGMRPVQLSQFADFQAEFLLAKSQIRGFHVEKRQNELVLFWHDRPMVATSAWRF</sequence>
<evidence type="ECO:0000313" key="8">
    <source>
        <dbReference type="Proteomes" id="UP001189624"/>
    </source>
</evidence>
<keyword evidence="4" id="KW-0539">Nucleus</keyword>
<evidence type="ECO:0000256" key="6">
    <source>
        <dbReference type="SAM" id="MobiDB-lite"/>
    </source>
</evidence>
<reference evidence="7" key="1">
    <citation type="submission" date="2023-10" db="EMBL/GenBank/DDBJ databases">
        <authorList>
            <person name="Domelevo Entfellner J.-B."/>
        </authorList>
    </citation>
    <scope>NUCLEOTIDE SEQUENCE</scope>
</reference>
<dbReference type="EMBL" id="OY731399">
    <property type="protein sequence ID" value="CAJ1930017.1"/>
    <property type="molecule type" value="Genomic_DNA"/>
</dbReference>
<evidence type="ECO:0000256" key="2">
    <source>
        <dbReference type="ARBA" id="ARBA00023015"/>
    </source>
</evidence>
<evidence type="ECO:0000256" key="3">
    <source>
        <dbReference type="ARBA" id="ARBA00023163"/>
    </source>
</evidence>
<organism evidence="7 8">
    <name type="scientific">Sphenostylis stenocarpa</name>
    <dbReference type="NCBI Taxonomy" id="92480"/>
    <lineage>
        <taxon>Eukaryota</taxon>
        <taxon>Viridiplantae</taxon>
        <taxon>Streptophyta</taxon>
        <taxon>Embryophyta</taxon>
        <taxon>Tracheophyta</taxon>
        <taxon>Spermatophyta</taxon>
        <taxon>Magnoliopsida</taxon>
        <taxon>eudicotyledons</taxon>
        <taxon>Gunneridae</taxon>
        <taxon>Pentapetalae</taxon>
        <taxon>rosids</taxon>
        <taxon>fabids</taxon>
        <taxon>Fabales</taxon>
        <taxon>Fabaceae</taxon>
        <taxon>Papilionoideae</taxon>
        <taxon>50 kb inversion clade</taxon>
        <taxon>NPAAA clade</taxon>
        <taxon>indigoferoid/millettioid clade</taxon>
        <taxon>Phaseoleae</taxon>
        <taxon>Sphenostylis</taxon>
    </lineage>
</organism>
<dbReference type="PROSITE" id="PS50985">
    <property type="entry name" value="GRAS"/>
    <property type="match status" value="1"/>
</dbReference>
<comment type="caution">
    <text evidence="5">Lacks conserved residue(s) required for the propagation of feature annotation.</text>
</comment>
<accession>A0AA86S0X5</accession>
<feature type="region of interest" description="SAW" evidence="5">
    <location>
        <begin position="540"/>
        <end position="610"/>
    </location>
</feature>
<feature type="region of interest" description="Disordered" evidence="6">
    <location>
        <begin position="1"/>
        <end position="27"/>
    </location>
</feature>
<protein>
    <recommendedName>
        <fullName evidence="9">Scarecrow-like protein 15</fullName>
    </recommendedName>
</protein>
<keyword evidence="3" id="KW-0804">Transcription</keyword>
<name>A0AA86S0X5_9FABA</name>
<evidence type="ECO:0000256" key="5">
    <source>
        <dbReference type="PROSITE-ProRule" id="PRU01191"/>
    </source>
</evidence>
<feature type="region of interest" description="PFYRE" evidence="5">
    <location>
        <begin position="446"/>
        <end position="537"/>
    </location>
</feature>
<keyword evidence="2" id="KW-0805">Transcription regulation</keyword>
<keyword evidence="8" id="KW-1185">Reference proteome</keyword>
<dbReference type="Pfam" id="PF03514">
    <property type="entry name" value="GRAS"/>
    <property type="match status" value="1"/>
</dbReference>
<dbReference type="GO" id="GO:0005634">
    <property type="term" value="C:nucleus"/>
    <property type="evidence" value="ECO:0007669"/>
    <property type="project" value="UniProtKB-SubCell"/>
</dbReference>
<dbReference type="Gramene" id="rna-AYBTSS11_LOCUS4611">
    <property type="protein sequence ID" value="CAJ1930017.1"/>
    <property type="gene ID" value="gene-AYBTSS11_LOCUS4611"/>
</dbReference>
<dbReference type="Proteomes" id="UP001189624">
    <property type="component" value="Chromosome 2"/>
</dbReference>
<dbReference type="AlphaFoldDB" id="A0AA86S0X5"/>